<name>A0A657LY94_9HYPH</name>
<reference evidence="1 2" key="1">
    <citation type="submission" date="2016-02" db="EMBL/GenBank/DDBJ databases">
        <title>Genome sequencing of a beta-galactosidase producing bacteria Rhizobium sp. 59.</title>
        <authorList>
            <person name="Wang D."/>
            <person name="Kot W."/>
            <person name="Qin Y."/>
            <person name="Hansen L."/>
            <person name="Naqvi K."/>
            <person name="Rensing C."/>
        </authorList>
    </citation>
    <scope>NUCLEOTIDE SEQUENCE [LARGE SCALE GENOMIC DNA]</scope>
    <source>
        <strain evidence="1 2">59</strain>
    </source>
</reference>
<protein>
    <submittedName>
        <fullName evidence="1">Urease operon accessory protein</fullName>
    </submittedName>
</protein>
<gene>
    <name evidence="1" type="ORF">AX760_14885</name>
</gene>
<keyword evidence="2" id="KW-1185">Reference proteome</keyword>
<evidence type="ECO:0000313" key="1">
    <source>
        <dbReference type="EMBL" id="OJF98251.1"/>
    </source>
</evidence>
<comment type="caution">
    <text evidence="1">The sequence shown here is derived from an EMBL/GenBank/DDBJ whole genome shotgun (WGS) entry which is preliminary data.</text>
</comment>
<dbReference type="RefSeq" id="WP_071832630.1">
    <property type="nucleotide sequence ID" value="NZ_LSRP01000077.1"/>
</dbReference>
<accession>A0A657LY94</accession>
<dbReference type="InterPro" id="IPR038578">
    <property type="entry name" value="GT29-like_sf"/>
</dbReference>
<sequence>MIVGNGEIGPEHAAAIDAADLVVRFNDCRSYGAGGTRTDIVAVCNTGRPALSMLGGGTWKTNAAVRRASEIWCTRAPEKFKALRGDLAVRHPSLEDFCDDYSAGFSAFAAATGRRLFQMPAEAHAAVDDRLSATGAEPYVVPSSGMLVIDEILDRRAMPGDRVTIAGFGHQGWAGHPFAAEKRLVDSYIAAGRLQRLETLPL</sequence>
<dbReference type="EMBL" id="LSRP01000077">
    <property type="protein sequence ID" value="OJF98251.1"/>
    <property type="molecule type" value="Genomic_DNA"/>
</dbReference>
<dbReference type="Proteomes" id="UP000182661">
    <property type="component" value="Unassembled WGS sequence"/>
</dbReference>
<proteinExistence type="predicted"/>
<dbReference type="AlphaFoldDB" id="A0A657LY94"/>
<dbReference type="Gene3D" id="3.90.1480.20">
    <property type="entry name" value="Glycosyl transferase family 29"/>
    <property type="match status" value="1"/>
</dbReference>
<organism evidence="1 2">
    <name type="scientific">Pararhizobium antarcticum</name>
    <dbReference type="NCBI Taxonomy" id="1798805"/>
    <lineage>
        <taxon>Bacteria</taxon>
        <taxon>Pseudomonadati</taxon>
        <taxon>Pseudomonadota</taxon>
        <taxon>Alphaproteobacteria</taxon>
        <taxon>Hyphomicrobiales</taxon>
        <taxon>Rhizobiaceae</taxon>
        <taxon>Rhizobium/Agrobacterium group</taxon>
        <taxon>Pararhizobium</taxon>
    </lineage>
</organism>
<evidence type="ECO:0000313" key="2">
    <source>
        <dbReference type="Proteomes" id="UP000182661"/>
    </source>
</evidence>